<dbReference type="Proteomes" id="UP000220629">
    <property type="component" value="Unassembled WGS sequence"/>
</dbReference>
<dbReference type="Pfam" id="PF02321">
    <property type="entry name" value="OEP"/>
    <property type="match status" value="2"/>
</dbReference>
<evidence type="ECO:0000313" key="12">
    <source>
        <dbReference type="EMBL" id="PEH38741.1"/>
    </source>
</evidence>
<dbReference type="PANTHER" id="PTHR30203">
    <property type="entry name" value="OUTER MEMBRANE CATION EFFLUX PROTEIN"/>
    <property type="match status" value="1"/>
</dbReference>
<evidence type="ECO:0000313" key="13">
    <source>
        <dbReference type="Proteomes" id="UP000220629"/>
    </source>
</evidence>
<dbReference type="GO" id="GO:0005886">
    <property type="term" value="C:plasma membrane"/>
    <property type="evidence" value="ECO:0007669"/>
    <property type="project" value="UniProtKB-SubCell"/>
</dbReference>
<evidence type="ECO:0000256" key="7">
    <source>
        <dbReference type="ARBA" id="ARBA00023139"/>
    </source>
</evidence>
<feature type="signal peptide" evidence="9">
    <location>
        <begin position="1"/>
        <end position="27"/>
    </location>
</feature>
<keyword evidence="8 9" id="KW-0449">Lipoprotein</keyword>
<dbReference type="SUPFAM" id="SSF56954">
    <property type="entry name" value="Outer membrane efflux proteins (OEP)"/>
    <property type="match status" value="1"/>
</dbReference>
<dbReference type="NCBIfam" id="TIGR01845">
    <property type="entry name" value="outer_NodT"/>
    <property type="match status" value="1"/>
</dbReference>
<accession>A0A2A7S580</accession>
<feature type="compositionally biased region" description="Low complexity" evidence="11">
    <location>
        <begin position="487"/>
        <end position="556"/>
    </location>
</feature>
<name>A0A2A7S580_BURGA</name>
<evidence type="ECO:0000256" key="6">
    <source>
        <dbReference type="ARBA" id="ARBA00023136"/>
    </source>
</evidence>
<gene>
    <name evidence="12" type="ORF">CRM94_30845</name>
</gene>
<proteinExistence type="inferred from homology"/>
<keyword evidence="7 9" id="KW-0564">Palmitate</keyword>
<feature type="chain" id="PRO_5011830737" evidence="9">
    <location>
        <begin position="28"/>
        <end position="593"/>
    </location>
</feature>
<keyword evidence="3 9" id="KW-1134">Transmembrane beta strand</keyword>
<protein>
    <submittedName>
        <fullName evidence="12">RND transporter</fullName>
    </submittedName>
</protein>
<comment type="subcellular location">
    <subcellularLocation>
        <location evidence="9">Cell membrane</location>
        <topology evidence="9">Lipid-anchor</topology>
    </subcellularLocation>
    <subcellularLocation>
        <location evidence="1">Membrane</location>
    </subcellularLocation>
</comment>
<comment type="caution">
    <text evidence="12">The sequence shown here is derived from an EMBL/GenBank/DDBJ whole genome shotgun (WGS) entry which is preliminary data.</text>
</comment>
<evidence type="ECO:0000256" key="1">
    <source>
        <dbReference type="ARBA" id="ARBA00004370"/>
    </source>
</evidence>
<sequence length="593" mass="61914">MQSPVTKGTLALAVLAISLTMAGCASMGNVAPQATRVDPATLDAGAAIRAANRDAGWPSADWWRAYGDPQLDGWIAAAQAGNPSLAAAQARVRQAQAVARIAHADELPQLDGELALQRKHWPDDYFYGPGTLANTNSWNNTGTLNLSYHLDLWGKDKNNAERALDSARAQAADERAARLELEVNVVRAYIDFAKNFALLDIAQQTYDRQNELIQLAQKRLRAGIGTQLELSQAESPLPDYSRQIDSYQEAVQLGRHQLAALAGKGPGAGDTLTRPKLALDTPASLPSALPAELIGRRPDVVAARWLVDAQARGIDVAKAQFYPNVDLLASLGGFGVGSAFAGFLRSMNGGWSAGPAITLPIFEGGRLRAQLGAASAGYDEAVDQYNQTLVSALKDIADDVVRIRSLDTQREDAARSVALTRRTFDLSHQGFKRGLTDYVNVLVAQSQLLRAQESQTRVEAERLAAHASLMAALGGGLEAPEDAPRDGAAAPGKAGTPAAGASPNGATQPAPAKDAASASAAPTSLLPRTASEALASPAPSAAARPSAASPAPAPAAKLTRAATSESGRPTRRRQVAAGAALADTDRAAVPAAE</sequence>
<keyword evidence="5 9" id="KW-0732">Signal</keyword>
<evidence type="ECO:0000256" key="8">
    <source>
        <dbReference type="ARBA" id="ARBA00023288"/>
    </source>
</evidence>
<evidence type="ECO:0000256" key="9">
    <source>
        <dbReference type="RuleBase" id="RU362097"/>
    </source>
</evidence>
<evidence type="ECO:0000256" key="4">
    <source>
        <dbReference type="ARBA" id="ARBA00022692"/>
    </source>
</evidence>
<evidence type="ECO:0000256" key="3">
    <source>
        <dbReference type="ARBA" id="ARBA00022452"/>
    </source>
</evidence>
<evidence type="ECO:0000256" key="11">
    <source>
        <dbReference type="SAM" id="MobiDB-lite"/>
    </source>
</evidence>
<keyword evidence="6 9" id="KW-0472">Membrane</keyword>
<keyword evidence="10" id="KW-0175">Coiled coil</keyword>
<evidence type="ECO:0000256" key="2">
    <source>
        <dbReference type="ARBA" id="ARBA00007613"/>
    </source>
</evidence>
<organism evidence="12 13">
    <name type="scientific">Burkholderia gladioli</name>
    <name type="common">Pseudomonas marginata</name>
    <name type="synonym">Phytomonas marginata</name>
    <dbReference type="NCBI Taxonomy" id="28095"/>
    <lineage>
        <taxon>Bacteria</taxon>
        <taxon>Pseudomonadati</taxon>
        <taxon>Pseudomonadota</taxon>
        <taxon>Betaproteobacteria</taxon>
        <taxon>Burkholderiales</taxon>
        <taxon>Burkholderiaceae</taxon>
        <taxon>Burkholderia</taxon>
    </lineage>
</organism>
<dbReference type="PANTHER" id="PTHR30203:SF20">
    <property type="entry name" value="MULTIDRUG RESISTANCE OUTER MEMBRANE PROTEIN MDTP-RELATED"/>
    <property type="match status" value="1"/>
</dbReference>
<comment type="similarity">
    <text evidence="2 9">Belongs to the outer membrane factor (OMF) (TC 1.B.17) family.</text>
</comment>
<reference evidence="13" key="1">
    <citation type="submission" date="2017-09" db="EMBL/GenBank/DDBJ databases">
        <title>FDA dAtabase for Regulatory Grade micrObial Sequences (FDA-ARGOS): Supporting development and validation of Infectious Disease Dx tests.</title>
        <authorList>
            <person name="Minogue T."/>
            <person name="Wolcott M."/>
            <person name="Wasieloski L."/>
            <person name="Aguilar W."/>
            <person name="Moore D."/>
            <person name="Tallon L."/>
            <person name="Sadzewicz L."/>
            <person name="Ott S."/>
            <person name="Zhao X."/>
            <person name="Nagaraj S."/>
            <person name="Vavikolanu K."/>
            <person name="Aluvathingal J."/>
            <person name="Nadendla S."/>
            <person name="Sichtig H."/>
        </authorList>
    </citation>
    <scope>NUCLEOTIDE SEQUENCE [LARGE SCALE GENOMIC DNA]</scope>
    <source>
        <strain evidence="13">FDAARGOS_390</strain>
    </source>
</reference>
<evidence type="ECO:0000256" key="5">
    <source>
        <dbReference type="ARBA" id="ARBA00022729"/>
    </source>
</evidence>
<dbReference type="PROSITE" id="PS51257">
    <property type="entry name" value="PROKAR_LIPOPROTEIN"/>
    <property type="match status" value="1"/>
</dbReference>
<keyword evidence="4 9" id="KW-0812">Transmembrane</keyword>
<dbReference type="InterPro" id="IPR003423">
    <property type="entry name" value="OMP_efflux"/>
</dbReference>
<dbReference type="InterPro" id="IPR010131">
    <property type="entry name" value="MdtP/NodT-like"/>
</dbReference>
<evidence type="ECO:0000256" key="10">
    <source>
        <dbReference type="SAM" id="Coils"/>
    </source>
</evidence>
<dbReference type="Gene3D" id="2.20.200.10">
    <property type="entry name" value="Outer membrane efflux proteins (OEP)"/>
    <property type="match status" value="1"/>
</dbReference>
<dbReference type="GO" id="GO:0015562">
    <property type="term" value="F:efflux transmembrane transporter activity"/>
    <property type="evidence" value="ECO:0007669"/>
    <property type="project" value="InterPro"/>
</dbReference>
<dbReference type="Gene3D" id="1.20.1600.10">
    <property type="entry name" value="Outer membrane efflux proteins (OEP)"/>
    <property type="match status" value="1"/>
</dbReference>
<feature type="region of interest" description="Disordered" evidence="11">
    <location>
        <begin position="476"/>
        <end position="593"/>
    </location>
</feature>
<dbReference type="AlphaFoldDB" id="A0A2A7S580"/>
<dbReference type="EMBL" id="PDDY01000004">
    <property type="protein sequence ID" value="PEH38741.1"/>
    <property type="molecule type" value="Genomic_DNA"/>
</dbReference>
<feature type="coiled-coil region" evidence="10">
    <location>
        <begin position="150"/>
        <end position="219"/>
    </location>
</feature>
<feature type="compositionally biased region" description="Low complexity" evidence="11">
    <location>
        <begin position="576"/>
        <end position="593"/>
    </location>
</feature>